<accession>A0A1N6U269</accession>
<organism evidence="1 2">
    <name type="scientific">Aromatoleum tolulyticum</name>
    <dbReference type="NCBI Taxonomy" id="34027"/>
    <lineage>
        <taxon>Bacteria</taxon>
        <taxon>Pseudomonadati</taxon>
        <taxon>Pseudomonadota</taxon>
        <taxon>Betaproteobacteria</taxon>
        <taxon>Rhodocyclales</taxon>
        <taxon>Rhodocyclaceae</taxon>
        <taxon>Aromatoleum</taxon>
    </lineage>
</organism>
<proteinExistence type="predicted"/>
<gene>
    <name evidence="1" type="ORF">SAMN05421829_105191</name>
</gene>
<reference evidence="2" key="1">
    <citation type="submission" date="2017-01" db="EMBL/GenBank/DDBJ databases">
        <authorList>
            <person name="Varghese N."/>
            <person name="Submissions S."/>
        </authorList>
    </citation>
    <scope>NUCLEOTIDE SEQUENCE [LARGE SCALE GENOMIC DNA]</scope>
    <source>
        <strain evidence="2">ATCC 51758</strain>
    </source>
</reference>
<evidence type="ECO:0000313" key="1">
    <source>
        <dbReference type="EMBL" id="SIQ59629.1"/>
    </source>
</evidence>
<evidence type="ECO:0000313" key="2">
    <source>
        <dbReference type="Proteomes" id="UP000186819"/>
    </source>
</evidence>
<dbReference type="OrthoDB" id="9181599at2"/>
<name>A0A1N6U269_9RHOO</name>
<sequence>MQHFEYLVRSDLHDMAEDIARSFGSRERERLNAYSNVVVTELNRLGALGWELVKAPDAATNRNWIFKRPLADTSVSRQL</sequence>
<keyword evidence="2" id="KW-1185">Reference proteome</keyword>
<dbReference type="AlphaFoldDB" id="A0A1N6U269"/>
<dbReference type="EMBL" id="FTMD01000005">
    <property type="protein sequence ID" value="SIQ59629.1"/>
    <property type="molecule type" value="Genomic_DNA"/>
</dbReference>
<dbReference type="RefSeq" id="WP_076601875.1">
    <property type="nucleotide sequence ID" value="NZ_FTMD01000005.1"/>
</dbReference>
<dbReference type="Proteomes" id="UP000186819">
    <property type="component" value="Unassembled WGS sequence"/>
</dbReference>
<protein>
    <submittedName>
        <fullName evidence="1">Uncharacterized protein</fullName>
    </submittedName>
</protein>